<proteinExistence type="predicted"/>
<name>A0A2G4SPD2_RHIZD</name>
<gene>
    <name evidence="2" type="ORF">RHIMIDRAFT_32214</name>
</gene>
<dbReference type="GeneID" id="35446088"/>
<organism evidence="2 3">
    <name type="scientific">Rhizopus microsporus ATCC 52813</name>
    <dbReference type="NCBI Taxonomy" id="1340429"/>
    <lineage>
        <taxon>Eukaryota</taxon>
        <taxon>Fungi</taxon>
        <taxon>Fungi incertae sedis</taxon>
        <taxon>Mucoromycota</taxon>
        <taxon>Mucoromycotina</taxon>
        <taxon>Mucoromycetes</taxon>
        <taxon>Mucorales</taxon>
        <taxon>Mucorineae</taxon>
        <taxon>Rhizopodaceae</taxon>
        <taxon>Rhizopus</taxon>
    </lineage>
</organism>
<evidence type="ECO:0000313" key="3">
    <source>
        <dbReference type="Proteomes" id="UP000242254"/>
    </source>
</evidence>
<evidence type="ECO:0000256" key="1">
    <source>
        <dbReference type="SAM" id="Phobius"/>
    </source>
</evidence>
<dbReference type="EMBL" id="KZ303854">
    <property type="protein sequence ID" value="PHZ10624.1"/>
    <property type="molecule type" value="Genomic_DNA"/>
</dbReference>
<keyword evidence="3" id="KW-1185">Reference proteome</keyword>
<keyword evidence="1" id="KW-0812">Transmembrane</keyword>
<dbReference type="Proteomes" id="UP000242254">
    <property type="component" value="Unassembled WGS sequence"/>
</dbReference>
<protein>
    <submittedName>
        <fullName evidence="2">Uncharacterized protein</fullName>
    </submittedName>
</protein>
<sequence length="56" mass="6475">MPHAHETITVSIVLYLLISMFVCITDSSLRVLYLAFFFLKKKTSVCVFVYVKIDET</sequence>
<reference evidence="2 3" key="1">
    <citation type="journal article" date="2016" name="Proc. Natl. Acad. Sci. U.S.A.">
        <title>Lipid metabolic changes in an early divergent fungus govern the establishment of a mutualistic symbiosis with endobacteria.</title>
        <authorList>
            <person name="Lastovetsky O.A."/>
            <person name="Gaspar M.L."/>
            <person name="Mondo S.J."/>
            <person name="LaButti K.M."/>
            <person name="Sandor L."/>
            <person name="Grigoriev I.V."/>
            <person name="Henry S.A."/>
            <person name="Pawlowska T.E."/>
        </authorList>
    </citation>
    <scope>NUCLEOTIDE SEQUENCE [LARGE SCALE GENOMIC DNA]</scope>
    <source>
        <strain evidence="2 3">ATCC 52813</strain>
    </source>
</reference>
<dbReference type="RefSeq" id="XP_023464332.1">
    <property type="nucleotide sequence ID" value="XM_023615099.1"/>
</dbReference>
<accession>A0A2G4SPD2</accession>
<keyword evidence="1" id="KW-1133">Transmembrane helix</keyword>
<feature type="transmembrane region" description="Helical" evidence="1">
    <location>
        <begin position="12"/>
        <end position="39"/>
    </location>
</feature>
<dbReference type="AlphaFoldDB" id="A0A2G4SPD2"/>
<keyword evidence="1" id="KW-0472">Membrane</keyword>
<evidence type="ECO:0000313" key="2">
    <source>
        <dbReference type="EMBL" id="PHZ10624.1"/>
    </source>
</evidence>